<dbReference type="CDD" id="cd07516">
    <property type="entry name" value="HAD_Pase"/>
    <property type="match status" value="1"/>
</dbReference>
<evidence type="ECO:0000313" key="6">
    <source>
        <dbReference type="EMBL" id="ADD79406.1"/>
    </source>
</evidence>
<dbReference type="GO" id="GO:0000287">
    <property type="term" value="F:magnesium ion binding"/>
    <property type="evidence" value="ECO:0007669"/>
    <property type="project" value="UniProtKB-ARBA"/>
</dbReference>
<dbReference type="STRING" id="515618.RIEPE_0248"/>
<dbReference type="SFLD" id="SFLDG01140">
    <property type="entry name" value="C2.B:_Phosphomannomutase_and_P"/>
    <property type="match status" value="1"/>
</dbReference>
<dbReference type="InterPro" id="IPR023214">
    <property type="entry name" value="HAD_sf"/>
</dbReference>
<dbReference type="InterPro" id="IPR036412">
    <property type="entry name" value="HAD-like_sf"/>
</dbReference>
<dbReference type="Pfam" id="PF08282">
    <property type="entry name" value="Hydrolase_3"/>
    <property type="match status" value="1"/>
</dbReference>
<evidence type="ECO:0000313" key="7">
    <source>
        <dbReference type="Proteomes" id="UP000001700"/>
    </source>
</evidence>
<dbReference type="NCBIfam" id="TIGR00099">
    <property type="entry name" value="Cof-subfamily"/>
    <property type="match status" value="1"/>
</dbReference>
<accession>D4G846</accession>
<evidence type="ECO:0000256" key="1">
    <source>
        <dbReference type="ARBA" id="ARBA00001946"/>
    </source>
</evidence>
<reference evidence="6" key="1">
    <citation type="submission" date="2008-05" db="EMBL/GenBank/DDBJ databases">
        <title>Genome sequence of Riesia pediculicola USDA.</title>
        <authorList>
            <person name="Kirkness E.F."/>
        </authorList>
    </citation>
    <scope>NUCLEOTIDE SEQUENCE [LARGE SCALE GENOMIC DNA]</scope>
    <source>
        <strain evidence="6">USDA</strain>
    </source>
</reference>
<evidence type="ECO:0000256" key="5">
    <source>
        <dbReference type="ARBA" id="ARBA00034778"/>
    </source>
</evidence>
<name>D4G846_RIEPU</name>
<evidence type="ECO:0000256" key="4">
    <source>
        <dbReference type="ARBA" id="ARBA00022842"/>
    </source>
</evidence>
<dbReference type="EMBL" id="CP001085">
    <property type="protein sequence ID" value="ADD79406.1"/>
    <property type="molecule type" value="Genomic_DNA"/>
</dbReference>
<dbReference type="RefSeq" id="WP_013087396.1">
    <property type="nucleotide sequence ID" value="NC_014109.1"/>
</dbReference>
<dbReference type="PANTHER" id="PTHR47267:SF4">
    <property type="entry name" value="PYRIDOXAL PHOSPHATE PHOSPHATASE YIGL"/>
    <property type="match status" value="1"/>
</dbReference>
<dbReference type="InterPro" id="IPR000150">
    <property type="entry name" value="Cof"/>
</dbReference>
<keyword evidence="3" id="KW-0378">Hydrolase</keyword>
<dbReference type="InterPro" id="IPR006379">
    <property type="entry name" value="HAD-SF_hydro_IIB"/>
</dbReference>
<dbReference type="AlphaFoldDB" id="D4G846"/>
<dbReference type="SFLD" id="SFLDS00003">
    <property type="entry name" value="Haloacid_Dehalogenase"/>
    <property type="match status" value="1"/>
</dbReference>
<organism evidence="6 7">
    <name type="scientific">Riesia pediculicola (strain USDA)</name>
    <dbReference type="NCBI Taxonomy" id="515618"/>
    <lineage>
        <taxon>Bacteria</taxon>
        <taxon>Pseudomonadati</taxon>
        <taxon>Pseudomonadota</taxon>
        <taxon>Gammaproteobacteria</taxon>
        <taxon>Enterobacterales</taxon>
        <taxon>Enterobacteriaceae</taxon>
        <taxon>Candidatus Riesia</taxon>
    </lineage>
</organism>
<dbReference type="PANTHER" id="PTHR47267">
    <property type="match status" value="1"/>
</dbReference>
<dbReference type="SUPFAM" id="SSF56784">
    <property type="entry name" value="HAD-like"/>
    <property type="match status" value="1"/>
</dbReference>
<dbReference type="PROSITE" id="PS01229">
    <property type="entry name" value="COF_2"/>
    <property type="match status" value="1"/>
</dbReference>
<dbReference type="PROSITE" id="PS01228">
    <property type="entry name" value="COF_1"/>
    <property type="match status" value="1"/>
</dbReference>
<comment type="cofactor">
    <cofactor evidence="1">
        <name>Mg(2+)</name>
        <dbReference type="ChEBI" id="CHEBI:18420"/>
    </cofactor>
</comment>
<dbReference type="eggNOG" id="COG0561">
    <property type="taxonomic scope" value="Bacteria"/>
</dbReference>
<dbReference type="GO" id="GO:0016791">
    <property type="term" value="F:phosphatase activity"/>
    <property type="evidence" value="ECO:0007669"/>
    <property type="project" value="UniProtKB-ARBA"/>
</dbReference>
<dbReference type="Gene3D" id="3.30.1240.10">
    <property type="match status" value="1"/>
</dbReference>
<protein>
    <submittedName>
        <fullName evidence="6">YigL</fullName>
    </submittedName>
</protein>
<comment type="similarity">
    <text evidence="5">Belongs to the HAD-like hydrolase superfamily. Cof family.</text>
</comment>
<dbReference type="NCBIfam" id="TIGR01484">
    <property type="entry name" value="HAD-SF-IIB"/>
    <property type="match status" value="1"/>
</dbReference>
<dbReference type="Proteomes" id="UP000001700">
    <property type="component" value="Chromosome"/>
</dbReference>
<evidence type="ECO:0000256" key="2">
    <source>
        <dbReference type="ARBA" id="ARBA00022723"/>
    </source>
</evidence>
<sequence length="276" mass="31994">MIYNYKKKKNRYSIVALDLDGTLLSPKYTLLPHTIETLQILSHLNVHIVFATGRHYIDVQRIRKKLDINGYMITSNGSRIHDPSGKNIFKKDLERKIVYDLCKMEFDNPNILTHFYSSCHWFVNRDSPEQKNFFQESSFNYQIFNLENFPKNNVSKVYFTCNDQNLLAFLQDKIKKRWGKRLNVNFSFHSCLEVTDGGVSKGSALKKVANLLGYSLQDCIAFGDGMNDYDMLKTVGKGCLMENSHESLIKSLPDFEIIGSNKDESVSHYLRKNFIE</sequence>
<keyword evidence="2" id="KW-0479">Metal-binding</keyword>
<keyword evidence="4" id="KW-0460">Magnesium</keyword>
<proteinExistence type="inferred from homology"/>
<dbReference type="OrthoDB" id="5498330at2"/>
<dbReference type="SFLD" id="SFLDG01144">
    <property type="entry name" value="C2.B.4:_PGP_Like"/>
    <property type="match status" value="1"/>
</dbReference>
<keyword evidence="7" id="KW-1185">Reference proteome</keyword>
<evidence type="ECO:0000256" key="3">
    <source>
        <dbReference type="ARBA" id="ARBA00022801"/>
    </source>
</evidence>
<dbReference type="HOGENOM" id="CLU_044146_0_1_6"/>
<gene>
    <name evidence="6" type="ordered locus">RIEPE_0248</name>
</gene>
<dbReference type="KEGG" id="rip:RIEPE_0248"/>
<dbReference type="Gene3D" id="3.40.50.1000">
    <property type="entry name" value="HAD superfamily/HAD-like"/>
    <property type="match status" value="1"/>
</dbReference>